<protein>
    <recommendedName>
        <fullName evidence="3">Prophage tail endopeptidase domain-containing protein</fullName>
    </recommendedName>
</protein>
<sequence length="931" mass="103954">MNYDIVRGNNVLLSVRPVGSQTKKLMSVNVVQLSFDLPEAFDFTIGDSILVYNEPHYLNQLTVVQKENSREFHYECTFEAEGYNLAKVQYMMLGDDNTLKEADFSLMGNAETFIKLLLRNANRISPGWNMGTVADTEFKNLTFSKENCLQVLSRLAEEFNTEFWIENKTIHLATKGAVSGLAFEYGKGKGLYKITRNNVPEKQLVTRLYAYGGSKNLPATYRNYSNRLKLPFLHPDGVTVQNGVYLEENTEFYGVIEHTEIFEDIYPHRTGTITNIAESPLLFEDSSLDFDVNAHLLPGLGFKVVFNTGQLAGYEFEGTYNAATKVFALNKNEQEKAMEVPSALLRPSIGDEYVLVDLLMPDSYIVAAEKELHLKAQAYLDQNCSPRVIYAVECDPLHFKKEKISLKLGDYVKITDADLHLDRNIRITGLVRDLHDPYAYQLELADTVTIAPVVRQYAAQEKIERVIALNRLTDVQRAKINYKSIQEYIRGVFDPEGNYFTEKIKPLFVETMGLLTGSRSQQFILRDIRFAANYQSDANRFAWTSGSLHHFTIADSVKVWQISGAELTGLDPSSPYFIYARCSRTTDAGEIVLNPKAILVDADPSFYHFTIGELGSVIDNFRPLTLTYGFSFISGREITTGKIKSADGLTSFDLDTGEIEGKIKFGNNGTSSIVDGNLITSGNILLGNEQGVNAGVIGEGSTIRFFAGDTYANREVAPFRVYDNGLVYMNNAVIEAAILAKSGKIGNWEIDNYGLMNDSDQDAYIINRKSFGNGKYAEARIGSNILPPSSGIRAVGYFVNQEPNPFGTNYGVIVEASGGGRNIGLSVRGGFEMKGSQSVNIRRLEPNITTYACQEDDFEIIYTANANGTIQLPSPTTGRKIRVKHEKPIDLYVVGQGNNIYGKGLTTRMKCEWTDEYTFDGVYWQRLGELG</sequence>
<dbReference type="Proteomes" id="UP000240357">
    <property type="component" value="Unassembled WGS sequence"/>
</dbReference>
<evidence type="ECO:0000313" key="2">
    <source>
        <dbReference type="Proteomes" id="UP000240357"/>
    </source>
</evidence>
<organism evidence="1 2">
    <name type="scientific">Adhaeribacter arboris</name>
    <dbReference type="NCBI Taxonomy" id="2072846"/>
    <lineage>
        <taxon>Bacteria</taxon>
        <taxon>Pseudomonadati</taxon>
        <taxon>Bacteroidota</taxon>
        <taxon>Cytophagia</taxon>
        <taxon>Cytophagales</taxon>
        <taxon>Hymenobacteraceae</taxon>
        <taxon>Adhaeribacter</taxon>
    </lineage>
</organism>
<gene>
    <name evidence="1" type="ORF">AHMF7605_11675</name>
</gene>
<comment type="caution">
    <text evidence="1">The sequence shown here is derived from an EMBL/GenBank/DDBJ whole genome shotgun (WGS) entry which is preliminary data.</text>
</comment>
<evidence type="ECO:0000313" key="1">
    <source>
        <dbReference type="EMBL" id="PSR54131.1"/>
    </source>
</evidence>
<proteinExistence type="predicted"/>
<accession>A0A2T2YF38</accession>
<dbReference type="OrthoDB" id="1031347at2"/>
<dbReference type="AlphaFoldDB" id="A0A2T2YF38"/>
<reference evidence="1 2" key="1">
    <citation type="submission" date="2018-03" db="EMBL/GenBank/DDBJ databases">
        <title>Adhaeribacter sp. HMF7605 Genome sequencing and assembly.</title>
        <authorList>
            <person name="Kang H."/>
            <person name="Kang J."/>
            <person name="Cha I."/>
            <person name="Kim H."/>
            <person name="Joh K."/>
        </authorList>
    </citation>
    <scope>NUCLEOTIDE SEQUENCE [LARGE SCALE GENOMIC DNA]</scope>
    <source>
        <strain evidence="1 2">HMF7605</strain>
    </source>
</reference>
<dbReference type="EMBL" id="PYFT01000001">
    <property type="protein sequence ID" value="PSR54131.1"/>
    <property type="molecule type" value="Genomic_DNA"/>
</dbReference>
<dbReference type="RefSeq" id="WP_106929501.1">
    <property type="nucleotide sequence ID" value="NZ_PYFT01000001.1"/>
</dbReference>
<evidence type="ECO:0008006" key="3">
    <source>
        <dbReference type="Google" id="ProtNLM"/>
    </source>
</evidence>
<keyword evidence="2" id="KW-1185">Reference proteome</keyword>
<name>A0A2T2YF38_9BACT</name>